<keyword evidence="1" id="KW-0472">Membrane</keyword>
<feature type="transmembrane region" description="Helical" evidence="1">
    <location>
        <begin position="7"/>
        <end position="30"/>
    </location>
</feature>
<name>A0A318MWM2_9PROT</name>
<evidence type="ECO:0000313" key="3">
    <source>
        <dbReference type="Proteomes" id="UP000247565"/>
    </source>
</evidence>
<organism evidence="2 3">
    <name type="scientific">Commensalibacter melissae</name>
    <dbReference type="NCBI Taxonomy" id="2070537"/>
    <lineage>
        <taxon>Bacteria</taxon>
        <taxon>Pseudomonadati</taxon>
        <taxon>Pseudomonadota</taxon>
        <taxon>Alphaproteobacteria</taxon>
        <taxon>Acetobacterales</taxon>
        <taxon>Acetobacteraceae</taxon>
    </lineage>
</organism>
<accession>A0A318MWM2</accession>
<sequence length="83" mass="9401">MLKFNRIIYGILFSSIIAWTIYILTIDFYALTLLTYGPQSVTTGPIPIKLSHLSSLTSINLFTLLIITLSILFSKIKCQNLFD</sequence>
<proteinExistence type="predicted"/>
<reference evidence="2 3" key="1">
    <citation type="submission" date="2018-05" db="EMBL/GenBank/DDBJ databases">
        <title>Reference genomes for bee gut microbiota database.</title>
        <authorList>
            <person name="Ellegaard K.M."/>
        </authorList>
    </citation>
    <scope>NUCLEOTIDE SEQUENCE [LARGE SCALE GENOMIC DNA]</scope>
    <source>
        <strain evidence="2 3">ESL0284</strain>
    </source>
</reference>
<keyword evidence="3" id="KW-1185">Reference proteome</keyword>
<dbReference type="AlphaFoldDB" id="A0A318MWM2"/>
<protein>
    <submittedName>
        <fullName evidence="2">Uncharacterized protein</fullName>
    </submittedName>
</protein>
<keyword evidence="1" id="KW-1133">Transmembrane helix</keyword>
<evidence type="ECO:0000313" key="2">
    <source>
        <dbReference type="EMBL" id="PXZ00528.1"/>
    </source>
</evidence>
<dbReference type="RefSeq" id="WP_110438671.1">
    <property type="nucleotide sequence ID" value="NZ_CP046393.1"/>
</dbReference>
<keyword evidence="1" id="KW-0812">Transmembrane</keyword>
<feature type="transmembrane region" description="Helical" evidence="1">
    <location>
        <begin position="50"/>
        <end position="73"/>
    </location>
</feature>
<comment type="caution">
    <text evidence="2">The sequence shown here is derived from an EMBL/GenBank/DDBJ whole genome shotgun (WGS) entry which is preliminary data.</text>
</comment>
<evidence type="ECO:0000256" key="1">
    <source>
        <dbReference type="SAM" id="Phobius"/>
    </source>
</evidence>
<dbReference type="Proteomes" id="UP000247565">
    <property type="component" value="Unassembled WGS sequence"/>
</dbReference>
<dbReference type="EMBL" id="QGLT01000002">
    <property type="protein sequence ID" value="PXZ00528.1"/>
    <property type="molecule type" value="Genomic_DNA"/>
</dbReference>
<dbReference type="OrthoDB" id="10009203at2"/>
<gene>
    <name evidence="2" type="ORF">DK869_03730</name>
</gene>